<sequence>MLPYIGSGPYCYANSSAMLLETIGEKVSPAVLEVLSGVGIGAMWHEEQKVIYFGQVIPDRGVSHALELLGFRWTERSGAAEGEPPLEELRRDLERGPVLLGPLDMGYLTYNPNAAYLGGADHFVLAYEMDEQAIYLHDPAGFPFVSLPLSQFVLAWKAEKIFDRLFSYHYWTAPERVGSPSEEKLAANALRLFQGIYQESASMEPKASVLHGKEAILRVVKRIEGEGGLSPAEIGHFSYFAFQLGARRAMDFAVFFSKHSPELAAIKEKQAKQFGGCHTLIVEKNEQELAKAMRVLADIEEEFRQVLCAK</sequence>
<name>A0A2P7UMT7_9BACL</name>
<evidence type="ECO:0000313" key="2">
    <source>
        <dbReference type="Proteomes" id="UP000240419"/>
    </source>
</evidence>
<evidence type="ECO:0000313" key="1">
    <source>
        <dbReference type="EMBL" id="PSJ88259.1"/>
    </source>
</evidence>
<gene>
    <name evidence="1" type="ORF">C7R93_25200</name>
</gene>
<reference evidence="1 2" key="1">
    <citation type="submission" date="2018-03" db="EMBL/GenBank/DDBJ databases">
        <title>Brevisbacillus phylogenomics.</title>
        <authorList>
            <person name="Dunlap C."/>
        </authorList>
    </citation>
    <scope>NUCLEOTIDE SEQUENCE [LARGE SCALE GENOMIC DNA]</scope>
    <source>
        <strain evidence="1 2">NRRL NRS-1210</strain>
    </source>
</reference>
<dbReference type="AlphaFoldDB" id="A0A2P7UMT7"/>
<dbReference type="OrthoDB" id="8065844at2"/>
<dbReference type="Gene3D" id="3.90.70.10">
    <property type="entry name" value="Cysteine proteinases"/>
    <property type="match status" value="1"/>
</dbReference>
<accession>A0A2P7UMT7</accession>
<dbReference type="RefSeq" id="WP_106841362.1">
    <property type="nucleotide sequence ID" value="NZ_JBCNIW010000031.1"/>
</dbReference>
<comment type="caution">
    <text evidence="1">The sequence shown here is derived from an EMBL/GenBank/DDBJ whole genome shotgun (WGS) entry which is preliminary data.</text>
</comment>
<dbReference type="EMBL" id="PXZM01000045">
    <property type="protein sequence ID" value="PSJ88259.1"/>
    <property type="molecule type" value="Genomic_DNA"/>
</dbReference>
<evidence type="ECO:0008006" key="3">
    <source>
        <dbReference type="Google" id="ProtNLM"/>
    </source>
</evidence>
<organism evidence="1 2">
    <name type="scientific">Brevibacillus fortis</name>
    <dbReference type="NCBI Taxonomy" id="2126352"/>
    <lineage>
        <taxon>Bacteria</taxon>
        <taxon>Bacillati</taxon>
        <taxon>Bacillota</taxon>
        <taxon>Bacilli</taxon>
        <taxon>Bacillales</taxon>
        <taxon>Paenibacillaceae</taxon>
        <taxon>Brevibacillus</taxon>
    </lineage>
</organism>
<protein>
    <recommendedName>
        <fullName evidence="3">Butirosin biosynthesis protein H N-terminal domain-containing protein</fullName>
    </recommendedName>
</protein>
<proteinExistence type="predicted"/>
<dbReference type="Proteomes" id="UP000240419">
    <property type="component" value="Unassembled WGS sequence"/>
</dbReference>
<keyword evidence="2" id="KW-1185">Reference proteome</keyword>